<organism evidence="10 11">
    <name type="scientific">Granulicatella adiacens ATCC 49175</name>
    <dbReference type="NCBI Taxonomy" id="638301"/>
    <lineage>
        <taxon>Bacteria</taxon>
        <taxon>Bacillati</taxon>
        <taxon>Bacillota</taxon>
        <taxon>Bacilli</taxon>
        <taxon>Lactobacillales</taxon>
        <taxon>Carnobacteriaceae</taxon>
        <taxon>Granulicatella</taxon>
    </lineage>
</organism>
<comment type="similarity">
    <text evidence="2 8">Belongs to the class-V pyridoxal-phosphate-dependent aminotransferase family. Csd subfamily.</text>
</comment>
<evidence type="ECO:0000256" key="5">
    <source>
        <dbReference type="ARBA" id="ARBA00022898"/>
    </source>
</evidence>
<sequence length="410" mass="45398">MISKTIREDFPILKREVNDEVLVYLDNAATTQKPRPVVEALEKFYAIHNANIHRGVHTLAQEATDLYEAARAKVTKFIHAGSTKEVLFTRGTTTSLNWIAQGFAQGRLQKGDEIWISPAEHHSNVVPWQQVAKQTGAVLRYFSLTKEGELDLETAGKSLTEKAKIVSINHASNVLGTVTDVKRVAEMVHAVGGILVVDGAQAAPHQRVDVQALDCDFYAFSGHKMLAPTGIGILYGKEALLQEMNPVEFGGEMIDFVYDEESTWNELPWKFEAGTPNIAGAIGLSAAIDYLEEIGMDNIHQHEQEIVAFLLPKMQEMEGVTVYGPSDPAQHSGVISFTIDGLHPHDIATALDMEGFAVRAGHHCAQPLMRWLDVPATCRASLYIYNTLQEAEKFLEALEKVKEFFQYGLI</sequence>
<dbReference type="InterPro" id="IPR020578">
    <property type="entry name" value="Aminotrans_V_PyrdxlP_BS"/>
</dbReference>
<dbReference type="Pfam" id="PF00266">
    <property type="entry name" value="Aminotran_5"/>
    <property type="match status" value="1"/>
</dbReference>
<dbReference type="PROSITE" id="PS00595">
    <property type="entry name" value="AA_TRANSFER_CLASS_5"/>
    <property type="match status" value="1"/>
</dbReference>
<name>C8NFR9_9LACT</name>
<comment type="catalytic activity">
    <reaction evidence="6 8">
        <text>(sulfur carrier)-H + L-cysteine = (sulfur carrier)-SH + L-alanine</text>
        <dbReference type="Rhea" id="RHEA:43892"/>
        <dbReference type="Rhea" id="RHEA-COMP:14737"/>
        <dbReference type="Rhea" id="RHEA-COMP:14739"/>
        <dbReference type="ChEBI" id="CHEBI:29917"/>
        <dbReference type="ChEBI" id="CHEBI:35235"/>
        <dbReference type="ChEBI" id="CHEBI:57972"/>
        <dbReference type="ChEBI" id="CHEBI:64428"/>
        <dbReference type="EC" id="2.8.1.7"/>
    </reaction>
</comment>
<dbReference type="InterPro" id="IPR015422">
    <property type="entry name" value="PyrdxlP-dep_Trfase_small"/>
</dbReference>
<dbReference type="HOGENOM" id="CLU_003433_2_5_9"/>
<keyword evidence="5 8" id="KW-0663">Pyridoxal phosphate</keyword>
<evidence type="ECO:0000256" key="7">
    <source>
        <dbReference type="RuleBase" id="RU004504"/>
    </source>
</evidence>
<dbReference type="Gene3D" id="3.40.640.10">
    <property type="entry name" value="Type I PLP-dependent aspartate aminotransferase-like (Major domain)"/>
    <property type="match status" value="1"/>
</dbReference>
<accession>C8NFR9</accession>
<keyword evidence="11" id="KW-1185">Reference proteome</keyword>
<evidence type="ECO:0000256" key="2">
    <source>
        <dbReference type="ARBA" id="ARBA00010447"/>
    </source>
</evidence>
<dbReference type="InterPro" id="IPR015421">
    <property type="entry name" value="PyrdxlP-dep_Trfase_major"/>
</dbReference>
<evidence type="ECO:0000256" key="3">
    <source>
        <dbReference type="ARBA" id="ARBA00012239"/>
    </source>
</evidence>
<dbReference type="GO" id="GO:0031071">
    <property type="term" value="F:cysteine desulfurase activity"/>
    <property type="evidence" value="ECO:0007669"/>
    <property type="project" value="UniProtKB-UniRule"/>
</dbReference>
<dbReference type="GO" id="GO:0030170">
    <property type="term" value="F:pyridoxal phosphate binding"/>
    <property type="evidence" value="ECO:0007669"/>
    <property type="project" value="UniProtKB-UniRule"/>
</dbReference>
<dbReference type="CDD" id="cd06453">
    <property type="entry name" value="SufS_like"/>
    <property type="match status" value="1"/>
</dbReference>
<dbReference type="Proteomes" id="UP000005926">
    <property type="component" value="Unassembled WGS sequence"/>
</dbReference>
<evidence type="ECO:0000256" key="8">
    <source>
        <dbReference type="RuleBase" id="RU004506"/>
    </source>
</evidence>
<dbReference type="InterPro" id="IPR000192">
    <property type="entry name" value="Aminotrans_V_dom"/>
</dbReference>
<dbReference type="PANTHER" id="PTHR43586:SF8">
    <property type="entry name" value="CYSTEINE DESULFURASE 1, CHLOROPLASTIC"/>
    <property type="match status" value="1"/>
</dbReference>
<proteinExistence type="inferred from homology"/>
<comment type="cofactor">
    <cofactor evidence="1 7">
        <name>pyridoxal 5'-phosphate</name>
        <dbReference type="ChEBI" id="CHEBI:597326"/>
    </cofactor>
</comment>
<dbReference type="GeneID" id="78412897"/>
<protein>
    <recommendedName>
        <fullName evidence="3 8">Cysteine desulfurase</fullName>
        <ecNumber evidence="3 8">2.8.1.7</ecNumber>
    </recommendedName>
</protein>
<feature type="domain" description="Aminotransferase class V" evidence="9">
    <location>
        <begin position="23"/>
        <end position="394"/>
    </location>
</feature>
<evidence type="ECO:0000256" key="4">
    <source>
        <dbReference type="ARBA" id="ARBA00022679"/>
    </source>
</evidence>
<dbReference type="EC" id="2.8.1.7" evidence="3 8"/>
<dbReference type="GO" id="GO:0016829">
    <property type="term" value="F:lyase activity"/>
    <property type="evidence" value="ECO:0007669"/>
    <property type="project" value="UniProtKB-KW"/>
</dbReference>
<dbReference type="GO" id="GO:0006534">
    <property type="term" value="P:cysteine metabolic process"/>
    <property type="evidence" value="ECO:0007669"/>
    <property type="project" value="UniProtKB-UniRule"/>
</dbReference>
<dbReference type="RefSeq" id="WP_005606696.1">
    <property type="nucleotide sequence ID" value="NZ_CP102283.1"/>
</dbReference>
<dbReference type="AlphaFoldDB" id="C8NFR9"/>
<evidence type="ECO:0000256" key="1">
    <source>
        <dbReference type="ARBA" id="ARBA00001933"/>
    </source>
</evidence>
<evidence type="ECO:0000259" key="9">
    <source>
        <dbReference type="Pfam" id="PF00266"/>
    </source>
</evidence>
<gene>
    <name evidence="10" type="primary">sufS</name>
    <name evidence="10" type="ORF">HMPREF0444_0764</name>
</gene>
<reference evidence="10 11" key="1">
    <citation type="submission" date="2009-08" db="EMBL/GenBank/DDBJ databases">
        <authorList>
            <person name="Muzny D."/>
            <person name="Qin X."/>
            <person name="Deng J."/>
            <person name="Jiang H."/>
            <person name="Liu Y."/>
            <person name="Qu J."/>
            <person name="Song X.-Z."/>
            <person name="Zhang L."/>
            <person name="Thornton R."/>
            <person name="Coyle M."/>
            <person name="Francisco L."/>
            <person name="Jackson L."/>
            <person name="Javaid M."/>
            <person name="Korchina V."/>
            <person name="Kovar C."/>
            <person name="Mata R."/>
            <person name="Mathew T."/>
            <person name="Ngo R."/>
            <person name="Nguyen L."/>
            <person name="Nguyen N."/>
            <person name="Okwuonu G."/>
            <person name="Ongeri F."/>
            <person name="Pham C."/>
            <person name="Simmons D."/>
            <person name="Wilczek-Boney K."/>
            <person name="Hale W."/>
            <person name="Jakkamsetti A."/>
            <person name="Pham P."/>
            <person name="Ruth R."/>
            <person name="San Lucas F."/>
            <person name="Warren J."/>
            <person name="Zhang J."/>
            <person name="Zhao Z."/>
            <person name="Zhou C."/>
            <person name="Zhu D."/>
            <person name="Lee S."/>
            <person name="Bess C."/>
            <person name="Blankenburg K."/>
            <person name="Forbes L."/>
            <person name="Fu Q."/>
            <person name="Gubbala S."/>
            <person name="Hirani K."/>
            <person name="Jayaseelan J.C."/>
            <person name="Lara F."/>
            <person name="Munidasa M."/>
            <person name="Palculict T."/>
            <person name="Patil S."/>
            <person name="Pu L.-L."/>
            <person name="Saada N."/>
            <person name="Tang L."/>
            <person name="Weissenberger G."/>
            <person name="Zhu Y."/>
            <person name="Hemphill L."/>
            <person name="Shang Y."/>
            <person name="Youmans B."/>
            <person name="Ayvaz T."/>
            <person name="Ross M."/>
            <person name="Santibanez J."/>
            <person name="Aqrawi P."/>
            <person name="Gross S."/>
            <person name="Joshi V."/>
            <person name="Fowler G."/>
            <person name="Nazareth L."/>
            <person name="Reid J."/>
            <person name="Worley K."/>
            <person name="Petrosino J."/>
            <person name="Highlander S."/>
            <person name="Gibbs R."/>
        </authorList>
    </citation>
    <scope>NUCLEOTIDE SEQUENCE [LARGE SCALE GENOMIC DNA]</scope>
    <source>
        <strain evidence="10 11">ATCC 49175</strain>
    </source>
</reference>
<comment type="function">
    <text evidence="8">Catalyzes the removal of elemental sulfur and selenium atoms from L-cysteine, L-cystine, L-selenocysteine, and L-selenocystine to produce L-alanine.</text>
</comment>
<dbReference type="NCBIfam" id="TIGR01979">
    <property type="entry name" value="sufS"/>
    <property type="match status" value="1"/>
</dbReference>
<dbReference type="STRING" id="638301.HMPREF0444_0764"/>
<dbReference type="InterPro" id="IPR015424">
    <property type="entry name" value="PyrdxlP-dep_Trfase"/>
</dbReference>
<dbReference type="eggNOG" id="COG0520">
    <property type="taxonomic scope" value="Bacteria"/>
</dbReference>
<evidence type="ECO:0000256" key="6">
    <source>
        <dbReference type="ARBA" id="ARBA00050776"/>
    </source>
</evidence>
<dbReference type="Gene3D" id="3.90.1150.10">
    <property type="entry name" value="Aspartate Aminotransferase, domain 1"/>
    <property type="match status" value="1"/>
</dbReference>
<keyword evidence="10" id="KW-0456">Lyase</keyword>
<dbReference type="SUPFAM" id="SSF53383">
    <property type="entry name" value="PLP-dependent transferases"/>
    <property type="match status" value="1"/>
</dbReference>
<dbReference type="EMBL" id="ACKZ01000016">
    <property type="protein sequence ID" value="EEW37405.1"/>
    <property type="molecule type" value="Genomic_DNA"/>
</dbReference>
<keyword evidence="4 8" id="KW-0808">Transferase</keyword>
<evidence type="ECO:0000313" key="10">
    <source>
        <dbReference type="EMBL" id="EEW37405.1"/>
    </source>
</evidence>
<evidence type="ECO:0000313" key="11">
    <source>
        <dbReference type="Proteomes" id="UP000005926"/>
    </source>
</evidence>
<dbReference type="InterPro" id="IPR010970">
    <property type="entry name" value="Cys_dSase_SufS"/>
</dbReference>
<comment type="caution">
    <text evidence="10">The sequence shown here is derived from an EMBL/GenBank/DDBJ whole genome shotgun (WGS) entry which is preliminary data.</text>
</comment>
<dbReference type="PANTHER" id="PTHR43586">
    <property type="entry name" value="CYSTEINE DESULFURASE"/>
    <property type="match status" value="1"/>
</dbReference>